<dbReference type="SUPFAM" id="SSF48600">
    <property type="entry name" value="Chorismate mutase II"/>
    <property type="match status" value="1"/>
</dbReference>
<dbReference type="EC" id="5.4.99.5" evidence="2"/>
<evidence type="ECO:0000256" key="7">
    <source>
        <dbReference type="SAM" id="SignalP"/>
    </source>
</evidence>
<evidence type="ECO:0000256" key="5">
    <source>
        <dbReference type="ARBA" id="ARBA00023235"/>
    </source>
</evidence>
<keyword evidence="3" id="KW-0963">Cytoplasm</keyword>
<comment type="subcellular location">
    <subcellularLocation>
        <location evidence="1">Cytoplasm</location>
    </subcellularLocation>
</comment>
<keyword evidence="9" id="KW-1185">Reference proteome</keyword>
<dbReference type="PROSITE" id="PS51169">
    <property type="entry name" value="CHORISMATE_MUT_3"/>
    <property type="match status" value="1"/>
</dbReference>
<keyword evidence="4" id="KW-0028">Amino-acid biosynthesis</keyword>
<comment type="catalytic activity">
    <reaction evidence="6">
        <text>chorismate = prephenate</text>
        <dbReference type="Rhea" id="RHEA:13897"/>
        <dbReference type="ChEBI" id="CHEBI:29748"/>
        <dbReference type="ChEBI" id="CHEBI:29934"/>
        <dbReference type="EC" id="5.4.99.5"/>
    </reaction>
    <physiologicalReaction direction="left-to-right" evidence="6">
        <dbReference type="Rhea" id="RHEA:13898"/>
    </physiologicalReaction>
</comment>
<comment type="caution">
    <text evidence="8">The sequence shown here is derived from an EMBL/GenBank/DDBJ whole genome shotgun (WGS) entry which is preliminary data.</text>
</comment>
<evidence type="ECO:0000256" key="3">
    <source>
        <dbReference type="ARBA" id="ARBA00022490"/>
    </source>
</evidence>
<dbReference type="GO" id="GO:0009094">
    <property type="term" value="P:L-phenylalanine biosynthetic process"/>
    <property type="evidence" value="ECO:0007669"/>
    <property type="project" value="UniProtKB-KW"/>
</dbReference>
<evidence type="ECO:0000313" key="9">
    <source>
        <dbReference type="Proteomes" id="UP001385951"/>
    </source>
</evidence>
<dbReference type="EMBL" id="JASBNA010000012">
    <property type="protein sequence ID" value="KAK7687652.1"/>
    <property type="molecule type" value="Genomic_DNA"/>
</dbReference>
<dbReference type="InterPro" id="IPR036263">
    <property type="entry name" value="Chorismate_II_sf"/>
</dbReference>
<name>A0AAW0G5I4_9APHY</name>
<dbReference type="InterPro" id="IPR037039">
    <property type="entry name" value="CM_AroQ_sf_eucaryotic"/>
</dbReference>
<reference evidence="8 9" key="1">
    <citation type="submission" date="2022-09" db="EMBL/GenBank/DDBJ databases">
        <authorList>
            <person name="Palmer J.M."/>
        </authorList>
    </citation>
    <scope>NUCLEOTIDE SEQUENCE [LARGE SCALE GENOMIC DNA]</scope>
    <source>
        <strain evidence="8 9">DSM 7382</strain>
    </source>
</reference>
<keyword evidence="4" id="KW-0057">Aromatic amino acid biosynthesis</keyword>
<dbReference type="GO" id="GO:0046417">
    <property type="term" value="P:chorismate metabolic process"/>
    <property type="evidence" value="ECO:0007669"/>
    <property type="project" value="InterPro"/>
</dbReference>
<keyword evidence="5" id="KW-0413">Isomerase</keyword>
<protein>
    <recommendedName>
        <fullName evidence="2">chorismate mutase</fullName>
        <ecNumber evidence="2">5.4.99.5</ecNumber>
    </recommendedName>
</protein>
<evidence type="ECO:0000256" key="4">
    <source>
        <dbReference type="ARBA" id="ARBA00023222"/>
    </source>
</evidence>
<sequence>MLVLCRLYAVACFAVVALCATTRSEESTQATDSFYHPTQRPNFPVPTLIQVRTILSQLEGPIISKLTERFNIAAPLSFYSNNGAKLLQYLKTQESIGQADGRYSYGKLEYPFTLSPISPDVTSKSKPFTPGTFHEDGFTENQKLFKFYLTQLVPLFSVQTSPFFHLDNSTLNEDATFNLDATLLQLISHRSSIGKVVAESKYAANVTGFTSLIKTKDSTNIRVLLTNTTQEDAVMQQASTAASGFSSAWVTAGASEPPSFGNGLQNVTSKLFRELIDVTTDIEVQYILNRLH</sequence>
<evidence type="ECO:0000256" key="6">
    <source>
        <dbReference type="ARBA" id="ARBA00023979"/>
    </source>
</evidence>
<evidence type="ECO:0000256" key="1">
    <source>
        <dbReference type="ARBA" id="ARBA00004496"/>
    </source>
</evidence>
<gene>
    <name evidence="8" type="ORF">QCA50_008867</name>
</gene>
<evidence type="ECO:0000313" key="8">
    <source>
        <dbReference type="EMBL" id="KAK7687652.1"/>
    </source>
</evidence>
<dbReference type="GO" id="GO:0004106">
    <property type="term" value="F:chorismate mutase activity"/>
    <property type="evidence" value="ECO:0007669"/>
    <property type="project" value="UniProtKB-EC"/>
</dbReference>
<dbReference type="PANTHER" id="PTHR21145:SF12">
    <property type="entry name" value="CHORISMATE MUTASE"/>
    <property type="match status" value="1"/>
</dbReference>
<keyword evidence="7" id="KW-0732">Signal</keyword>
<accession>A0AAW0G5I4</accession>
<feature type="chain" id="PRO_5043889184" description="chorismate mutase" evidence="7">
    <location>
        <begin position="20"/>
        <end position="292"/>
    </location>
</feature>
<evidence type="ECO:0000256" key="2">
    <source>
        <dbReference type="ARBA" id="ARBA00012404"/>
    </source>
</evidence>
<dbReference type="Gene3D" id="1.10.590.10">
    <property type="entry name" value="Chorismate mutase, AroQ class superfamily, eukaryotic"/>
    <property type="match status" value="1"/>
</dbReference>
<proteinExistence type="predicted"/>
<dbReference type="GO" id="GO:0005737">
    <property type="term" value="C:cytoplasm"/>
    <property type="evidence" value="ECO:0007669"/>
    <property type="project" value="UniProtKB-SubCell"/>
</dbReference>
<dbReference type="Proteomes" id="UP001385951">
    <property type="component" value="Unassembled WGS sequence"/>
</dbReference>
<dbReference type="PANTHER" id="PTHR21145">
    <property type="entry name" value="CHORISMATE MUTASE"/>
    <property type="match status" value="1"/>
</dbReference>
<dbReference type="InterPro" id="IPR008238">
    <property type="entry name" value="Chorismate_mutase_AroQ_euk"/>
</dbReference>
<dbReference type="AlphaFoldDB" id="A0AAW0G5I4"/>
<keyword evidence="4" id="KW-0584">Phenylalanine biosynthesis</keyword>
<organism evidence="8 9">
    <name type="scientific">Cerrena zonata</name>
    <dbReference type="NCBI Taxonomy" id="2478898"/>
    <lineage>
        <taxon>Eukaryota</taxon>
        <taxon>Fungi</taxon>
        <taxon>Dikarya</taxon>
        <taxon>Basidiomycota</taxon>
        <taxon>Agaricomycotina</taxon>
        <taxon>Agaricomycetes</taxon>
        <taxon>Polyporales</taxon>
        <taxon>Cerrenaceae</taxon>
        <taxon>Cerrena</taxon>
    </lineage>
</organism>
<feature type="signal peptide" evidence="7">
    <location>
        <begin position="1"/>
        <end position="19"/>
    </location>
</feature>